<dbReference type="EMBL" id="BAAANQ010000008">
    <property type="protein sequence ID" value="GAA2058845.1"/>
    <property type="molecule type" value="Genomic_DNA"/>
</dbReference>
<comment type="caution">
    <text evidence="2">The sequence shown here is derived from an EMBL/GenBank/DDBJ whole genome shotgun (WGS) entry which is preliminary data.</text>
</comment>
<protein>
    <submittedName>
        <fullName evidence="2">Uncharacterized protein</fullName>
    </submittedName>
</protein>
<organism evidence="2 3">
    <name type="scientific">Streptomyces cheonanensis</name>
    <dbReference type="NCBI Taxonomy" id="312720"/>
    <lineage>
        <taxon>Bacteria</taxon>
        <taxon>Bacillati</taxon>
        <taxon>Actinomycetota</taxon>
        <taxon>Actinomycetes</taxon>
        <taxon>Kitasatosporales</taxon>
        <taxon>Streptomycetaceae</taxon>
        <taxon>Streptomyces</taxon>
    </lineage>
</organism>
<feature type="region of interest" description="Disordered" evidence="1">
    <location>
        <begin position="78"/>
        <end position="99"/>
    </location>
</feature>
<gene>
    <name evidence="2" type="ORF">GCM10009757_39310</name>
</gene>
<proteinExistence type="predicted"/>
<keyword evidence="3" id="KW-1185">Reference proteome</keyword>
<evidence type="ECO:0000313" key="2">
    <source>
        <dbReference type="EMBL" id="GAA2058845.1"/>
    </source>
</evidence>
<dbReference type="Proteomes" id="UP001403094">
    <property type="component" value="Unassembled WGS sequence"/>
</dbReference>
<accession>A0ABP5GVY7</accession>
<name>A0ABP5GVY7_9ACTN</name>
<sequence>MAHLVTVFAREVAAKLRGDGSREDALTTPVETLLRGMGRRQGISLVAYGQIPIPSLRVRPDFAIGISNRIIGHIELKAPGKGVDPTRWPPKDHDRRQWE</sequence>
<evidence type="ECO:0000313" key="3">
    <source>
        <dbReference type="Proteomes" id="UP001403094"/>
    </source>
</evidence>
<evidence type="ECO:0000256" key="1">
    <source>
        <dbReference type="SAM" id="MobiDB-lite"/>
    </source>
</evidence>
<feature type="compositionally biased region" description="Basic and acidic residues" evidence="1">
    <location>
        <begin position="89"/>
        <end position="99"/>
    </location>
</feature>
<reference evidence="3" key="1">
    <citation type="journal article" date="2019" name="Int. J. Syst. Evol. Microbiol.">
        <title>The Global Catalogue of Microorganisms (GCM) 10K type strain sequencing project: providing services to taxonomists for standard genome sequencing and annotation.</title>
        <authorList>
            <consortium name="The Broad Institute Genomics Platform"/>
            <consortium name="The Broad Institute Genome Sequencing Center for Infectious Disease"/>
            <person name="Wu L."/>
            <person name="Ma J."/>
        </authorList>
    </citation>
    <scope>NUCLEOTIDE SEQUENCE [LARGE SCALE GENOMIC DNA]</scope>
    <source>
        <strain evidence="3">JCM 14549</strain>
    </source>
</reference>